<keyword evidence="2" id="KW-0539">Nucleus</keyword>
<dbReference type="EMBL" id="KZ613856">
    <property type="protein sequence ID" value="PMD54862.1"/>
    <property type="molecule type" value="Genomic_DNA"/>
</dbReference>
<evidence type="ECO:0000259" key="5">
    <source>
        <dbReference type="PROSITE" id="PS00036"/>
    </source>
</evidence>
<gene>
    <name evidence="6" type="ORF">K444DRAFT_666827</name>
</gene>
<dbReference type="Proteomes" id="UP000235371">
    <property type="component" value="Unassembled WGS sequence"/>
</dbReference>
<dbReference type="InterPro" id="IPR050936">
    <property type="entry name" value="AP-1-like"/>
</dbReference>
<dbReference type="PANTHER" id="PTHR40621:SF6">
    <property type="entry name" value="AP-1-LIKE TRANSCRIPTION FACTOR YAP1-RELATED"/>
    <property type="match status" value="1"/>
</dbReference>
<dbReference type="PANTHER" id="PTHR40621">
    <property type="entry name" value="TRANSCRIPTION FACTOR KAPC-RELATED"/>
    <property type="match status" value="1"/>
</dbReference>
<proteinExistence type="predicted"/>
<sequence length="204" mass="23077">MPLGYSMETDSSSEYRDGGGQVPSPVDSDLYQRNQQETLLNLETSLQHTMFSSGGLWPVAAISPSSYDVSSSHDEQQPVAVWEESARKAKADIPSRQKNILNQDLDAIHFPYGNLPFDFMATTSVSRRGGGRVSDRRKRQNRDSQRAFRARQRTLVQSLEERLADLTQQYRELELAYLHLNTETQSLLEKIEAKKEVVDSSVPL</sequence>
<dbReference type="CDD" id="cd14688">
    <property type="entry name" value="bZIP_YAP"/>
    <property type="match status" value="1"/>
</dbReference>
<dbReference type="GO" id="GO:0001228">
    <property type="term" value="F:DNA-binding transcription activator activity, RNA polymerase II-specific"/>
    <property type="evidence" value="ECO:0007669"/>
    <property type="project" value="TreeGrafter"/>
</dbReference>
<dbReference type="STRING" id="1095630.A0A2J6SVQ5"/>
<dbReference type="GO" id="GO:0090575">
    <property type="term" value="C:RNA polymerase II transcription regulator complex"/>
    <property type="evidence" value="ECO:0007669"/>
    <property type="project" value="TreeGrafter"/>
</dbReference>
<feature type="domain" description="BZIP" evidence="5">
    <location>
        <begin position="136"/>
        <end position="151"/>
    </location>
</feature>
<feature type="coiled-coil region" evidence="3">
    <location>
        <begin position="149"/>
        <end position="183"/>
    </location>
</feature>
<dbReference type="RefSeq" id="XP_024731766.1">
    <property type="nucleotide sequence ID" value="XM_024887226.1"/>
</dbReference>
<dbReference type="AlphaFoldDB" id="A0A2J6SVQ5"/>
<dbReference type="OrthoDB" id="3549054at2759"/>
<accession>A0A2J6SVQ5</accession>
<dbReference type="InterPro" id="IPR004827">
    <property type="entry name" value="bZIP"/>
</dbReference>
<evidence type="ECO:0000256" key="3">
    <source>
        <dbReference type="SAM" id="Coils"/>
    </source>
</evidence>
<dbReference type="PROSITE" id="PS00036">
    <property type="entry name" value="BZIP_BASIC"/>
    <property type="match status" value="1"/>
</dbReference>
<evidence type="ECO:0000256" key="2">
    <source>
        <dbReference type="ARBA" id="ARBA00023242"/>
    </source>
</evidence>
<feature type="region of interest" description="Disordered" evidence="4">
    <location>
        <begin position="125"/>
        <end position="149"/>
    </location>
</feature>
<keyword evidence="7" id="KW-1185">Reference proteome</keyword>
<protein>
    <recommendedName>
        <fullName evidence="5">BZIP domain-containing protein</fullName>
    </recommendedName>
</protein>
<organism evidence="6 7">
    <name type="scientific">Hyaloscypha bicolor E</name>
    <dbReference type="NCBI Taxonomy" id="1095630"/>
    <lineage>
        <taxon>Eukaryota</taxon>
        <taxon>Fungi</taxon>
        <taxon>Dikarya</taxon>
        <taxon>Ascomycota</taxon>
        <taxon>Pezizomycotina</taxon>
        <taxon>Leotiomycetes</taxon>
        <taxon>Helotiales</taxon>
        <taxon>Hyaloscyphaceae</taxon>
        <taxon>Hyaloscypha</taxon>
        <taxon>Hyaloscypha bicolor</taxon>
    </lineage>
</organism>
<comment type="subcellular location">
    <subcellularLocation>
        <location evidence="1">Nucleus</location>
    </subcellularLocation>
</comment>
<evidence type="ECO:0000256" key="1">
    <source>
        <dbReference type="ARBA" id="ARBA00004123"/>
    </source>
</evidence>
<reference evidence="6 7" key="1">
    <citation type="submission" date="2016-04" db="EMBL/GenBank/DDBJ databases">
        <title>A degradative enzymes factory behind the ericoid mycorrhizal symbiosis.</title>
        <authorList>
            <consortium name="DOE Joint Genome Institute"/>
            <person name="Martino E."/>
            <person name="Morin E."/>
            <person name="Grelet G."/>
            <person name="Kuo A."/>
            <person name="Kohler A."/>
            <person name="Daghino S."/>
            <person name="Barry K."/>
            <person name="Choi C."/>
            <person name="Cichocki N."/>
            <person name="Clum A."/>
            <person name="Copeland A."/>
            <person name="Hainaut M."/>
            <person name="Haridas S."/>
            <person name="Labutti K."/>
            <person name="Lindquist E."/>
            <person name="Lipzen A."/>
            <person name="Khouja H.-R."/>
            <person name="Murat C."/>
            <person name="Ohm R."/>
            <person name="Olson A."/>
            <person name="Spatafora J."/>
            <person name="Veneault-Fourrey C."/>
            <person name="Henrissat B."/>
            <person name="Grigoriev I."/>
            <person name="Martin F."/>
            <person name="Perotto S."/>
        </authorList>
    </citation>
    <scope>NUCLEOTIDE SEQUENCE [LARGE SCALE GENOMIC DNA]</scope>
    <source>
        <strain evidence="6 7">E</strain>
    </source>
</reference>
<dbReference type="GO" id="GO:0000976">
    <property type="term" value="F:transcription cis-regulatory region binding"/>
    <property type="evidence" value="ECO:0007669"/>
    <property type="project" value="InterPro"/>
</dbReference>
<evidence type="ECO:0000313" key="7">
    <source>
        <dbReference type="Proteomes" id="UP000235371"/>
    </source>
</evidence>
<feature type="region of interest" description="Disordered" evidence="4">
    <location>
        <begin position="1"/>
        <end position="28"/>
    </location>
</feature>
<dbReference type="Gene3D" id="1.20.5.170">
    <property type="match status" value="1"/>
</dbReference>
<name>A0A2J6SVQ5_9HELO</name>
<dbReference type="InterPro" id="IPR046347">
    <property type="entry name" value="bZIP_sf"/>
</dbReference>
<dbReference type="GeneID" id="36595302"/>
<evidence type="ECO:0000313" key="6">
    <source>
        <dbReference type="EMBL" id="PMD54862.1"/>
    </source>
</evidence>
<dbReference type="InParanoid" id="A0A2J6SVQ5"/>
<evidence type="ECO:0000256" key="4">
    <source>
        <dbReference type="SAM" id="MobiDB-lite"/>
    </source>
</evidence>
<dbReference type="SUPFAM" id="SSF57959">
    <property type="entry name" value="Leucine zipper domain"/>
    <property type="match status" value="1"/>
</dbReference>
<keyword evidence="3" id="KW-0175">Coiled coil</keyword>